<sequence>MVTQPEPSHAPANPSLQPAPSNPHPDTITFTVNSRTLSMDEKAVNVPASALNPVSVRPVQRKINTSIGITIAQGAIFVSGIISAALLGSSITKEQNANVRGYYSGLAFVPIAPVCLSAFWALVALGISRGLRTPVHPAFYVAFDLLLWLTILGISICIVILLGSQDGYACSYNYRRYRPERGCRSVLIESWKMQMAANALAIFNGLAHFGIFVWGCRMVHKVNKMMKFEVTINLNGFNNGGVVAPAAPAVYA</sequence>
<dbReference type="OrthoDB" id="4198769at2759"/>
<feature type="transmembrane region" description="Helical" evidence="2">
    <location>
        <begin position="67"/>
        <end position="87"/>
    </location>
</feature>
<keyword evidence="2" id="KW-0472">Membrane</keyword>
<organism evidence="3 4">
    <name type="scientific">Coccidioides immitis RMSCC 2394</name>
    <dbReference type="NCBI Taxonomy" id="404692"/>
    <lineage>
        <taxon>Eukaryota</taxon>
        <taxon>Fungi</taxon>
        <taxon>Dikarya</taxon>
        <taxon>Ascomycota</taxon>
        <taxon>Pezizomycotina</taxon>
        <taxon>Eurotiomycetes</taxon>
        <taxon>Eurotiomycetidae</taxon>
        <taxon>Onygenales</taxon>
        <taxon>Onygenaceae</taxon>
        <taxon>Coccidioides</taxon>
    </lineage>
</organism>
<proteinExistence type="predicted"/>
<keyword evidence="2" id="KW-1133">Transmembrane helix</keyword>
<evidence type="ECO:0000313" key="4">
    <source>
        <dbReference type="Proteomes" id="UP000054565"/>
    </source>
</evidence>
<name>A0A0J6YL72_COCIT</name>
<reference evidence="4" key="1">
    <citation type="journal article" date="2010" name="Genome Res.">
        <title>Population genomic sequencing of Coccidioides fungi reveals recent hybridization and transposon control.</title>
        <authorList>
            <person name="Neafsey D.E."/>
            <person name="Barker B.M."/>
            <person name="Sharpton T.J."/>
            <person name="Stajich J.E."/>
            <person name="Park D.J."/>
            <person name="Whiston E."/>
            <person name="Hung C.-Y."/>
            <person name="McMahan C."/>
            <person name="White J."/>
            <person name="Sykes S."/>
            <person name="Heiman D."/>
            <person name="Young S."/>
            <person name="Zeng Q."/>
            <person name="Abouelleil A."/>
            <person name="Aftuck L."/>
            <person name="Bessette D."/>
            <person name="Brown A."/>
            <person name="FitzGerald M."/>
            <person name="Lui A."/>
            <person name="Macdonald J.P."/>
            <person name="Priest M."/>
            <person name="Orbach M.J."/>
            <person name="Galgiani J.N."/>
            <person name="Kirkland T.N."/>
            <person name="Cole G.T."/>
            <person name="Birren B.W."/>
            <person name="Henn M.R."/>
            <person name="Taylor J.W."/>
            <person name="Rounsley S.D."/>
        </authorList>
    </citation>
    <scope>NUCLEOTIDE SEQUENCE [LARGE SCALE GENOMIC DNA]</scope>
    <source>
        <strain evidence="4">RMSCC 2394</strain>
    </source>
</reference>
<feature type="transmembrane region" description="Helical" evidence="2">
    <location>
        <begin position="107"/>
        <end position="127"/>
    </location>
</feature>
<keyword evidence="2" id="KW-0812">Transmembrane</keyword>
<evidence type="ECO:0008006" key="5">
    <source>
        <dbReference type="Google" id="ProtNLM"/>
    </source>
</evidence>
<dbReference type="Proteomes" id="UP000054565">
    <property type="component" value="Unassembled WGS sequence"/>
</dbReference>
<evidence type="ECO:0000313" key="3">
    <source>
        <dbReference type="EMBL" id="KMP08435.1"/>
    </source>
</evidence>
<dbReference type="EMBL" id="DS028097">
    <property type="protein sequence ID" value="KMP08435.1"/>
    <property type="molecule type" value="Genomic_DNA"/>
</dbReference>
<evidence type="ECO:0000256" key="1">
    <source>
        <dbReference type="SAM" id="MobiDB-lite"/>
    </source>
</evidence>
<feature type="transmembrane region" description="Helical" evidence="2">
    <location>
        <begin position="139"/>
        <end position="162"/>
    </location>
</feature>
<accession>A0A0J6YL72</accession>
<protein>
    <recommendedName>
        <fullName evidence="5">MARVEL domain-containing protein</fullName>
    </recommendedName>
</protein>
<evidence type="ECO:0000256" key="2">
    <source>
        <dbReference type="SAM" id="Phobius"/>
    </source>
</evidence>
<feature type="region of interest" description="Disordered" evidence="1">
    <location>
        <begin position="1"/>
        <end position="26"/>
    </location>
</feature>
<dbReference type="AlphaFoldDB" id="A0A0J6YL72"/>
<gene>
    <name evidence="3" type="ORF">CIRG_08116</name>
</gene>
<feature type="transmembrane region" description="Helical" evidence="2">
    <location>
        <begin position="195"/>
        <end position="216"/>
    </location>
</feature>